<dbReference type="InterPro" id="IPR029043">
    <property type="entry name" value="GcvT/YgfZ_C"/>
</dbReference>
<dbReference type="SUPFAM" id="SSF103025">
    <property type="entry name" value="Folate-binding domain"/>
    <property type="match status" value="1"/>
</dbReference>
<reference evidence="15 16" key="1">
    <citation type="submission" date="2015-12" db="EMBL/GenBank/DDBJ databases">
        <title>Dictyostelia acquired genes for synthesis and detection of signals that induce cell-type specialization by lateral gene transfer from prokaryotes.</title>
        <authorList>
            <person name="Gloeckner G."/>
            <person name="Schaap P."/>
        </authorList>
    </citation>
    <scope>NUCLEOTIDE SEQUENCE [LARGE SCALE GENOMIC DNA]</scope>
    <source>
        <strain evidence="15 16">TK</strain>
    </source>
</reference>
<comment type="subunit">
    <text evidence="3 12">The glycine cleavage system is composed of four proteins: P, T, L and H.</text>
</comment>
<dbReference type="Gene3D" id="2.40.30.110">
    <property type="entry name" value="Aminomethyltransferase beta-barrel domains"/>
    <property type="match status" value="1"/>
</dbReference>
<evidence type="ECO:0000313" key="15">
    <source>
        <dbReference type="EMBL" id="KYR02298.1"/>
    </source>
</evidence>
<dbReference type="InParanoid" id="A0A152A7V8"/>
<evidence type="ECO:0000256" key="4">
    <source>
        <dbReference type="ARBA" id="ARBA00012616"/>
    </source>
</evidence>
<evidence type="ECO:0000256" key="1">
    <source>
        <dbReference type="ARBA" id="ARBA00004173"/>
    </source>
</evidence>
<dbReference type="InterPro" id="IPR013977">
    <property type="entry name" value="GcvT_C"/>
</dbReference>
<comment type="caution">
    <text evidence="15">The sequence shown here is derived from an EMBL/GenBank/DDBJ whole genome shotgun (WGS) entry which is preliminary data.</text>
</comment>
<comment type="function">
    <text evidence="12">The glycine cleavage system catalyzes the degradation of glycine.</text>
</comment>
<evidence type="ECO:0000256" key="11">
    <source>
        <dbReference type="PIRSR" id="PIRSR006487-1"/>
    </source>
</evidence>
<evidence type="ECO:0000256" key="5">
    <source>
        <dbReference type="ARBA" id="ARBA00022576"/>
    </source>
</evidence>
<evidence type="ECO:0000259" key="14">
    <source>
        <dbReference type="Pfam" id="PF08669"/>
    </source>
</evidence>
<dbReference type="NCBIfam" id="NF001567">
    <property type="entry name" value="PRK00389.1"/>
    <property type="match status" value="1"/>
</dbReference>
<dbReference type="Gene3D" id="3.30.1360.120">
    <property type="entry name" value="Probable tRNA modification gtpase trme, domain 1"/>
    <property type="match status" value="1"/>
</dbReference>
<dbReference type="OrthoDB" id="10263536at2759"/>
<comment type="similarity">
    <text evidence="2 12">Belongs to the GcvT family.</text>
</comment>
<dbReference type="FunFam" id="4.10.1250.10:FF:000002">
    <property type="entry name" value="Aminomethyltransferase"/>
    <property type="match status" value="1"/>
</dbReference>
<dbReference type="Pfam" id="PF01571">
    <property type="entry name" value="GCV_T"/>
    <property type="match status" value="1"/>
</dbReference>
<organism evidence="15 16">
    <name type="scientific">Tieghemostelium lacteum</name>
    <name type="common">Slime mold</name>
    <name type="synonym">Dictyostelium lacteum</name>
    <dbReference type="NCBI Taxonomy" id="361077"/>
    <lineage>
        <taxon>Eukaryota</taxon>
        <taxon>Amoebozoa</taxon>
        <taxon>Evosea</taxon>
        <taxon>Eumycetozoa</taxon>
        <taxon>Dictyostelia</taxon>
        <taxon>Dictyosteliales</taxon>
        <taxon>Raperosteliaceae</taxon>
        <taxon>Tieghemostelium</taxon>
    </lineage>
</organism>
<feature type="domain" description="Aminomethyltransferase C-terminal" evidence="14">
    <location>
        <begin position="330"/>
        <end position="408"/>
    </location>
</feature>
<dbReference type="Pfam" id="PF08669">
    <property type="entry name" value="GCV_T_C"/>
    <property type="match status" value="1"/>
</dbReference>
<comment type="catalytic activity">
    <reaction evidence="10 12">
        <text>N(6)-[(R)-S(8)-aminomethyldihydrolipoyl]-L-lysyl-[protein] + (6S)-5,6,7,8-tetrahydrofolate = N(6)-[(R)-dihydrolipoyl]-L-lysyl-[protein] + (6R)-5,10-methylene-5,6,7,8-tetrahydrofolate + NH4(+)</text>
        <dbReference type="Rhea" id="RHEA:16945"/>
        <dbReference type="Rhea" id="RHEA-COMP:10475"/>
        <dbReference type="Rhea" id="RHEA-COMP:10492"/>
        <dbReference type="ChEBI" id="CHEBI:15636"/>
        <dbReference type="ChEBI" id="CHEBI:28938"/>
        <dbReference type="ChEBI" id="CHEBI:57453"/>
        <dbReference type="ChEBI" id="CHEBI:83100"/>
        <dbReference type="ChEBI" id="CHEBI:83143"/>
        <dbReference type="EC" id="2.1.2.10"/>
    </reaction>
</comment>
<dbReference type="InterPro" id="IPR006223">
    <property type="entry name" value="GcvT"/>
</dbReference>
<keyword evidence="15" id="KW-0489">Methyltransferase</keyword>
<evidence type="ECO:0000256" key="10">
    <source>
        <dbReference type="ARBA" id="ARBA00047665"/>
    </source>
</evidence>
<comment type="subcellular location">
    <subcellularLocation>
        <location evidence="1 12">Mitochondrion</location>
    </subcellularLocation>
</comment>
<dbReference type="GO" id="GO:0005960">
    <property type="term" value="C:glycine cleavage complex"/>
    <property type="evidence" value="ECO:0007669"/>
    <property type="project" value="InterPro"/>
</dbReference>
<dbReference type="PANTHER" id="PTHR43757">
    <property type="entry name" value="AMINOMETHYLTRANSFERASE"/>
    <property type="match status" value="1"/>
</dbReference>
<dbReference type="EMBL" id="LODT01000004">
    <property type="protein sequence ID" value="KYR02298.1"/>
    <property type="molecule type" value="Genomic_DNA"/>
</dbReference>
<feature type="binding site" evidence="11">
    <location>
        <position position="239"/>
    </location>
    <ligand>
        <name>substrate</name>
    </ligand>
</feature>
<dbReference type="NCBIfam" id="TIGR00528">
    <property type="entry name" value="gcvT"/>
    <property type="match status" value="1"/>
</dbReference>
<dbReference type="AlphaFoldDB" id="A0A152A7V8"/>
<dbReference type="Gene3D" id="3.30.70.1400">
    <property type="entry name" value="Aminomethyltransferase beta-barrel domains"/>
    <property type="match status" value="1"/>
</dbReference>
<dbReference type="GO" id="GO:0005739">
    <property type="term" value="C:mitochondrion"/>
    <property type="evidence" value="ECO:0007669"/>
    <property type="project" value="UniProtKB-SubCell"/>
</dbReference>
<evidence type="ECO:0000256" key="8">
    <source>
        <dbReference type="ARBA" id="ARBA00023128"/>
    </source>
</evidence>
<keyword evidence="16" id="KW-1185">Reference proteome</keyword>
<dbReference type="Proteomes" id="UP000076078">
    <property type="component" value="Unassembled WGS sequence"/>
</dbReference>
<dbReference type="GO" id="GO:0032259">
    <property type="term" value="P:methylation"/>
    <property type="evidence" value="ECO:0007669"/>
    <property type="project" value="UniProtKB-KW"/>
</dbReference>
<evidence type="ECO:0000259" key="13">
    <source>
        <dbReference type="Pfam" id="PF01571"/>
    </source>
</evidence>
<protein>
    <recommendedName>
        <fullName evidence="4 12">Aminomethyltransferase</fullName>
        <ecNumber evidence="4 12">2.1.2.10</ecNumber>
    </recommendedName>
    <alternativeName>
        <fullName evidence="9 12">Glycine cleavage system T protein</fullName>
    </alternativeName>
</protein>
<sequence length="415" mass="45315">MMLSKSNSVNKLFLKYLQTKANNKCCFTSTNTDSLKKTSLNQLHKDLGGKMVEFCGWEMPVMYKTGVLKEHLHCRTNSSLFDVSHMAQLKIHGKDRIKFFESLVVADLEALPKGSSKLSVFTNDKGGIIDDTMITNQGDCLYVVVNAGCAEKDIAHIQSKLKQFKEKSGASDVHMEILGEQSLIAIQGPKTEEILQKLLGKSSSVDLGKMEFMTQLPMNISGIPCIVTRCGYTGEDGFEISVHSNQAQKLAEILLSCTTPKEQGILPAGLGARDSLRLEAGLCLYGHDLNEDITPIEGTLAWLIGKRRREQGGFPGANIILPQIKDGVSKKRVGVLIQGPPAREGTQIIDPITKQPIGNVTSGTLSPMTKDSISMAYVPTSLSKVGTPLTLLIRDKEVQGTVTKMPFVATNYKKI</sequence>
<evidence type="ECO:0000256" key="9">
    <source>
        <dbReference type="ARBA" id="ARBA00031395"/>
    </source>
</evidence>
<evidence type="ECO:0000256" key="7">
    <source>
        <dbReference type="ARBA" id="ARBA00022946"/>
    </source>
</evidence>
<dbReference type="PANTHER" id="PTHR43757:SF2">
    <property type="entry name" value="AMINOMETHYLTRANSFERASE, MITOCHONDRIAL"/>
    <property type="match status" value="1"/>
</dbReference>
<evidence type="ECO:0000256" key="3">
    <source>
        <dbReference type="ARBA" id="ARBA00011690"/>
    </source>
</evidence>
<evidence type="ECO:0000256" key="12">
    <source>
        <dbReference type="RuleBase" id="RU003981"/>
    </source>
</evidence>
<evidence type="ECO:0000256" key="2">
    <source>
        <dbReference type="ARBA" id="ARBA00008609"/>
    </source>
</evidence>
<keyword evidence="5 12" id="KW-0032">Aminotransferase</keyword>
<accession>A0A152A7V8</accession>
<dbReference type="SUPFAM" id="SSF101790">
    <property type="entry name" value="Aminomethyltransferase beta-barrel domain"/>
    <property type="match status" value="1"/>
</dbReference>
<dbReference type="GO" id="GO:0008483">
    <property type="term" value="F:transaminase activity"/>
    <property type="evidence" value="ECO:0007669"/>
    <property type="project" value="UniProtKB-KW"/>
</dbReference>
<evidence type="ECO:0000256" key="6">
    <source>
        <dbReference type="ARBA" id="ARBA00022679"/>
    </source>
</evidence>
<dbReference type="InterPro" id="IPR027266">
    <property type="entry name" value="TrmE/GcvT-like"/>
</dbReference>
<feature type="domain" description="GCVT N-terminal" evidence="13">
    <location>
        <begin position="41"/>
        <end position="306"/>
    </location>
</feature>
<dbReference type="STRING" id="361077.A0A152A7V8"/>
<evidence type="ECO:0000313" key="16">
    <source>
        <dbReference type="Proteomes" id="UP000076078"/>
    </source>
</evidence>
<dbReference type="EC" id="2.1.2.10" evidence="4 12"/>
<gene>
    <name evidence="15" type="ORF">DLAC_01129</name>
</gene>
<dbReference type="PIRSF" id="PIRSF006487">
    <property type="entry name" value="GcvT"/>
    <property type="match status" value="1"/>
</dbReference>
<dbReference type="GO" id="GO:0004047">
    <property type="term" value="F:aminomethyltransferase activity"/>
    <property type="evidence" value="ECO:0007669"/>
    <property type="project" value="UniProtKB-EC"/>
</dbReference>
<proteinExistence type="inferred from homology"/>
<dbReference type="GO" id="GO:0008168">
    <property type="term" value="F:methyltransferase activity"/>
    <property type="evidence" value="ECO:0007669"/>
    <property type="project" value="UniProtKB-KW"/>
</dbReference>
<dbReference type="GO" id="GO:0006546">
    <property type="term" value="P:glycine catabolic process"/>
    <property type="evidence" value="ECO:0007669"/>
    <property type="project" value="InterPro"/>
</dbReference>
<dbReference type="OMA" id="MPVQYPA"/>
<name>A0A152A7V8_TIELA</name>
<keyword evidence="7 12" id="KW-0809">Transit peptide</keyword>
<dbReference type="Gene3D" id="4.10.1250.10">
    <property type="entry name" value="Aminomethyltransferase fragment"/>
    <property type="match status" value="1"/>
</dbReference>
<keyword evidence="6 12" id="KW-0808">Transferase</keyword>
<dbReference type="FunFam" id="3.30.70.1400:FF:000001">
    <property type="entry name" value="Aminomethyltransferase"/>
    <property type="match status" value="1"/>
</dbReference>
<keyword evidence="8 12" id="KW-0496">Mitochondrion</keyword>
<dbReference type="InterPro" id="IPR006222">
    <property type="entry name" value="GCVT_N"/>
</dbReference>
<dbReference type="InterPro" id="IPR028896">
    <property type="entry name" value="GcvT/YgfZ/DmdA"/>
</dbReference>
<dbReference type="FunCoup" id="A0A152A7V8">
    <property type="interactions" value="294"/>
</dbReference>